<dbReference type="EMBL" id="CAJVAF010000009">
    <property type="protein sequence ID" value="CAG7588698.1"/>
    <property type="molecule type" value="Genomic_DNA"/>
</dbReference>
<feature type="repeat" description="ANK" evidence="12">
    <location>
        <begin position="29"/>
        <end position="61"/>
    </location>
</feature>
<gene>
    <name evidence="13" type="ORF">MHYMCMPASI_00028</name>
</gene>
<keyword evidence="14" id="KW-1185">Reference proteome</keyword>
<keyword evidence="3" id="KW-1052">Target cell membrane</keyword>
<organism evidence="13 14">
    <name type="scientific">Hyalomma marginatum</name>
    <dbReference type="NCBI Taxonomy" id="34627"/>
    <lineage>
        <taxon>Eukaryota</taxon>
        <taxon>Metazoa</taxon>
        <taxon>Ecdysozoa</taxon>
        <taxon>Arthropoda</taxon>
        <taxon>Chelicerata</taxon>
        <taxon>Arachnida</taxon>
        <taxon>Acari</taxon>
        <taxon>Parasitiformes</taxon>
        <taxon>Ixodida</taxon>
        <taxon>Ixodoidea</taxon>
        <taxon>Ixodidae</taxon>
        <taxon>Hyalomminae</taxon>
        <taxon>Hyalomma</taxon>
    </lineage>
</organism>
<dbReference type="GO" id="GO:0044218">
    <property type="term" value="C:other organism cell membrane"/>
    <property type="evidence" value="ECO:0007669"/>
    <property type="project" value="UniProtKB-KW"/>
</dbReference>
<evidence type="ECO:0000256" key="12">
    <source>
        <dbReference type="PROSITE-ProRule" id="PRU00023"/>
    </source>
</evidence>
<evidence type="ECO:0000256" key="6">
    <source>
        <dbReference type="ARBA" id="ARBA00023043"/>
    </source>
</evidence>
<dbReference type="Proteomes" id="UP000837675">
    <property type="component" value="Unassembled WGS sequence"/>
</dbReference>
<reference evidence="13" key="1">
    <citation type="submission" date="2021-06" db="EMBL/GenBank/DDBJ databases">
        <authorList>
            <person name="Nardi T."/>
            <person name="Nardi T."/>
        </authorList>
    </citation>
    <scope>NUCLEOTIDE SEQUENCE</scope>
</reference>
<evidence type="ECO:0000256" key="2">
    <source>
        <dbReference type="ARBA" id="ARBA00022483"/>
    </source>
</evidence>
<dbReference type="GO" id="GO:0044231">
    <property type="term" value="C:host cell presynaptic membrane"/>
    <property type="evidence" value="ECO:0007669"/>
    <property type="project" value="UniProtKB-KW"/>
</dbReference>
<keyword evidence="2" id="KW-0268">Exocytosis</keyword>
<dbReference type="PANTHER" id="PTHR24198:SF165">
    <property type="entry name" value="ANKYRIN REPEAT-CONTAINING PROTEIN-RELATED"/>
    <property type="match status" value="1"/>
</dbReference>
<dbReference type="InterPro" id="IPR036770">
    <property type="entry name" value="Ankyrin_rpt-contain_sf"/>
</dbReference>
<evidence type="ECO:0000256" key="3">
    <source>
        <dbReference type="ARBA" id="ARBA00022537"/>
    </source>
</evidence>
<evidence type="ECO:0000256" key="9">
    <source>
        <dbReference type="ARBA" id="ARBA00049657"/>
    </source>
</evidence>
<keyword evidence="5" id="KW-0528">Neurotoxin</keyword>
<evidence type="ECO:0000256" key="11">
    <source>
        <dbReference type="ARBA" id="ARBA00049811"/>
    </source>
</evidence>
<keyword evidence="5" id="KW-0800">Toxin</keyword>
<keyword evidence="8" id="KW-1053">Target membrane</keyword>
<keyword evidence="7" id="KW-0472">Membrane</keyword>
<dbReference type="PROSITE" id="PS50297">
    <property type="entry name" value="ANK_REP_REGION"/>
    <property type="match status" value="1"/>
</dbReference>
<protein>
    <recommendedName>
        <fullName evidence="11">Alpha-latrotoxin</fullName>
    </recommendedName>
</protein>
<dbReference type="Pfam" id="PF12796">
    <property type="entry name" value="Ank_2"/>
    <property type="match status" value="1"/>
</dbReference>
<dbReference type="SUPFAM" id="SSF48403">
    <property type="entry name" value="Ankyrin repeat"/>
    <property type="match status" value="1"/>
</dbReference>
<dbReference type="PANTHER" id="PTHR24198">
    <property type="entry name" value="ANKYRIN REPEAT AND PROTEIN KINASE DOMAIN-CONTAINING PROTEIN"/>
    <property type="match status" value="1"/>
</dbReference>
<dbReference type="AlphaFoldDB" id="A0A8S4C006"/>
<keyword evidence="4" id="KW-0677">Repeat</keyword>
<evidence type="ECO:0000256" key="8">
    <source>
        <dbReference type="ARBA" id="ARBA00023298"/>
    </source>
</evidence>
<name>A0A8S4C006_9ACAR</name>
<evidence type="ECO:0000313" key="13">
    <source>
        <dbReference type="EMBL" id="CAG7588698.1"/>
    </source>
</evidence>
<accession>A0A8S4C006</accession>
<dbReference type="InterPro" id="IPR002110">
    <property type="entry name" value="Ankyrin_rpt"/>
</dbReference>
<evidence type="ECO:0000256" key="5">
    <source>
        <dbReference type="ARBA" id="ARBA00023028"/>
    </source>
</evidence>
<dbReference type="Gene3D" id="1.25.40.20">
    <property type="entry name" value="Ankyrin repeat-containing domain"/>
    <property type="match status" value="2"/>
</dbReference>
<dbReference type="SMART" id="SM00248">
    <property type="entry name" value="ANK"/>
    <property type="match status" value="2"/>
</dbReference>
<feature type="repeat" description="ANK" evidence="12">
    <location>
        <begin position="1"/>
        <end position="28"/>
    </location>
</feature>
<evidence type="ECO:0000256" key="10">
    <source>
        <dbReference type="ARBA" id="ARBA00049715"/>
    </source>
</evidence>
<dbReference type="GO" id="GO:0006887">
    <property type="term" value="P:exocytosis"/>
    <property type="evidence" value="ECO:0007669"/>
    <property type="project" value="UniProtKB-KW"/>
</dbReference>
<dbReference type="PROSITE" id="PS50088">
    <property type="entry name" value="ANK_REPEAT"/>
    <property type="match status" value="2"/>
</dbReference>
<comment type="similarity">
    <text evidence="9">Belongs to the cationic peptide 01 (latrotoxin) family. 03 (alpha-latrotoxin) subfamily.</text>
</comment>
<evidence type="ECO:0000256" key="7">
    <source>
        <dbReference type="ARBA" id="ARBA00023136"/>
    </source>
</evidence>
<keyword evidence="5" id="KW-0638">Presynaptic neurotoxin</keyword>
<comment type="subunit">
    <text evidence="10">Homotetramer in membranes.</text>
</comment>
<evidence type="ECO:0000256" key="1">
    <source>
        <dbReference type="ARBA" id="ARBA00004175"/>
    </source>
</evidence>
<keyword evidence="6 12" id="KW-0040">ANK repeat</keyword>
<comment type="caution">
    <text evidence="13">The sequence shown here is derived from an EMBL/GenBank/DDBJ whole genome shotgun (WGS) entry which is preliminary data.</text>
</comment>
<evidence type="ECO:0000256" key="4">
    <source>
        <dbReference type="ARBA" id="ARBA00022737"/>
    </source>
</evidence>
<sequence>MHYAAAHGNLEIVKLLWDLGLRPSFKEKNGFTPLHVAAINNQFEVFYELVQLKADYNDKTFIGLNPYQIAQKLNSHSIIEYLDEK</sequence>
<comment type="subcellular location">
    <subcellularLocation>
        <location evidence="1">Target cell membrane</location>
    </subcellularLocation>
</comment>
<proteinExistence type="inferred from homology"/>
<evidence type="ECO:0000313" key="14">
    <source>
        <dbReference type="Proteomes" id="UP000837675"/>
    </source>
</evidence>